<comment type="caution">
    <text evidence="2">The sequence shown here is derived from an EMBL/GenBank/DDBJ whole genome shotgun (WGS) entry which is preliminary data.</text>
</comment>
<gene>
    <name evidence="2" type="ORF">THAOC_37239</name>
</gene>
<evidence type="ECO:0000313" key="2">
    <source>
        <dbReference type="EMBL" id="EJK44239.1"/>
    </source>
</evidence>
<protein>
    <submittedName>
        <fullName evidence="2">Uncharacterized protein</fullName>
    </submittedName>
</protein>
<feature type="non-terminal residue" evidence="2">
    <location>
        <position position="1"/>
    </location>
</feature>
<dbReference type="AlphaFoldDB" id="K0R0H8"/>
<keyword evidence="3" id="KW-1185">Reference proteome</keyword>
<evidence type="ECO:0000313" key="3">
    <source>
        <dbReference type="Proteomes" id="UP000266841"/>
    </source>
</evidence>
<sequence length="63" mass="6638">AGLNSEARPVSWFMQPDSTPIPNEALVFPTGACGRRSKRRSRCDNPTDLAIPGVEEPEAGGAG</sequence>
<evidence type="ECO:0000256" key="1">
    <source>
        <dbReference type="SAM" id="MobiDB-lite"/>
    </source>
</evidence>
<dbReference type="EMBL" id="AGNL01049987">
    <property type="protein sequence ID" value="EJK44239.1"/>
    <property type="molecule type" value="Genomic_DNA"/>
</dbReference>
<reference evidence="2 3" key="1">
    <citation type="journal article" date="2012" name="Genome Biol.">
        <title>Genome and low-iron response of an oceanic diatom adapted to chronic iron limitation.</title>
        <authorList>
            <person name="Lommer M."/>
            <person name="Specht M."/>
            <person name="Roy A.S."/>
            <person name="Kraemer L."/>
            <person name="Andreson R."/>
            <person name="Gutowska M.A."/>
            <person name="Wolf J."/>
            <person name="Bergner S.V."/>
            <person name="Schilhabel M.B."/>
            <person name="Klostermeier U.C."/>
            <person name="Beiko R.G."/>
            <person name="Rosenstiel P."/>
            <person name="Hippler M."/>
            <person name="Laroche J."/>
        </authorList>
    </citation>
    <scope>NUCLEOTIDE SEQUENCE [LARGE SCALE GENOMIC DNA]</scope>
    <source>
        <strain evidence="2 3">CCMP1005</strain>
    </source>
</reference>
<feature type="region of interest" description="Disordered" evidence="1">
    <location>
        <begin position="35"/>
        <end position="63"/>
    </location>
</feature>
<dbReference type="Proteomes" id="UP000266841">
    <property type="component" value="Unassembled WGS sequence"/>
</dbReference>
<accession>K0R0H8</accession>
<name>K0R0H8_THAOC</name>
<proteinExistence type="predicted"/>
<organism evidence="2 3">
    <name type="scientific">Thalassiosira oceanica</name>
    <name type="common">Marine diatom</name>
    <dbReference type="NCBI Taxonomy" id="159749"/>
    <lineage>
        <taxon>Eukaryota</taxon>
        <taxon>Sar</taxon>
        <taxon>Stramenopiles</taxon>
        <taxon>Ochrophyta</taxon>
        <taxon>Bacillariophyta</taxon>
        <taxon>Coscinodiscophyceae</taxon>
        <taxon>Thalassiosirophycidae</taxon>
        <taxon>Thalassiosirales</taxon>
        <taxon>Thalassiosiraceae</taxon>
        <taxon>Thalassiosira</taxon>
    </lineage>
</organism>